<name>A0A517YWP4_9BACT</name>
<dbReference type="KEGG" id="pcor:KS4_26930"/>
<evidence type="ECO:0000259" key="1">
    <source>
        <dbReference type="Pfam" id="PF04453"/>
    </source>
</evidence>
<dbReference type="EMBL" id="CP036425">
    <property type="protein sequence ID" value="QDU34622.1"/>
    <property type="molecule type" value="Genomic_DNA"/>
</dbReference>
<gene>
    <name evidence="2" type="primary">lptD</name>
    <name evidence="2" type="ORF">KS4_26930</name>
</gene>
<dbReference type="InterPro" id="IPR007543">
    <property type="entry name" value="LptD_C"/>
</dbReference>
<dbReference type="GO" id="GO:0009279">
    <property type="term" value="C:cell outer membrane"/>
    <property type="evidence" value="ECO:0007669"/>
    <property type="project" value="TreeGrafter"/>
</dbReference>
<dbReference type="PANTHER" id="PTHR30189">
    <property type="entry name" value="LPS-ASSEMBLY PROTEIN"/>
    <property type="match status" value="1"/>
</dbReference>
<sequence length="1087" mass="122713">MVTAPQLAEICYAQQDPGRYEGVIDEVEGDLKKKPNEESFSELEDLGAPTNLDARQFSDLEAPYVDGVRTNTPLGEPVLSLDVNLAAKRTRVWNEGGNQVLLLEEDVKFWVGAYSFRAKGAVVRVATESLPGREIKHVAVYLDHATPGNVPGSLDGPVVASARKLLVTVSSYGKMKLLTDLMQEGVEKSELVEKAETRFARYDASQEQVLERTKLRPVFSPEQFAIRNARRKALGVEISEADKEFIRLANAQLEHEVLSRQEIESGDREIATIAKPEVAAARRERIRALEGASPEPAILPAQGSLSYGPIKIFSSQQIGEPGSGQRALMFLGGVDLTYEDYARSLSVSLRAQKAVIIIDENKLRGGDDDEVNASVGGELAGKGILGIYLENSVQISDGDYTIRAPRVYYDLMENKALVLDAVMYTYDDQMKLPLYVRAEALRQTSANSWNAEEARFTTSEFGEPHFAIAAGEVTIDRRETPGGTDRYFLASKHNRGEVFGTPLVYFPYIAGEYYDVPLRDVRGGFNSRFGLFFETGWDMFSLFGKEKPENVDAVGKLGYLGVHNLSLGLDADYDTETMYGEFKSYMIPIDGGEDVLGEGRRDVNRSGDTRGFETWKHRQYLPDNIELSLQASWVSDNTFLEEFFPREAYEAQQYQASGYVKTNEDNWLVSGVAKTNLNSFTPQLTYLQAPGYVVDKLPEIQATTAPFTLFNETVNWYSQSSLSRMRVRAGTDTPESRGFEQVPSEEIFGIPPNQTFKSYIEGLGVPTNYVLRADTRHELSMPVEINEWLNFVPYVVGRVTAYDRTFEEFNDGNGANDTVRLWGMVGGRLNTEFSKVWTTRSNPVLNTNGIRHVFEPYMNIWTVGTTIQDQDLPIFDYDVERIDQGTGVAVGARNTLQTKRGGPGRWRDVDWIMWDARYVQRWDEGFPEFRIPRYYNYHPEYSIGGSHFYSELLWMVSDNVAMMGELTWGNEFDEVVQWRVNGTINHTPRFGTFVNYEEIPVLSSRLLTYGFTYRLATKYMVHFLQRLDLDNDESRRIGVNLDRKLPRFVFRVNVILDVVDNEQLFNVQLIPDGLGGQTNWAATPLQF</sequence>
<keyword evidence="3" id="KW-1185">Reference proteome</keyword>
<reference evidence="2 3" key="1">
    <citation type="submission" date="2019-02" db="EMBL/GenBank/DDBJ databases">
        <title>Deep-cultivation of Planctomycetes and their phenomic and genomic characterization uncovers novel biology.</title>
        <authorList>
            <person name="Wiegand S."/>
            <person name="Jogler M."/>
            <person name="Boedeker C."/>
            <person name="Pinto D."/>
            <person name="Vollmers J."/>
            <person name="Rivas-Marin E."/>
            <person name="Kohn T."/>
            <person name="Peeters S.H."/>
            <person name="Heuer A."/>
            <person name="Rast P."/>
            <person name="Oberbeckmann S."/>
            <person name="Bunk B."/>
            <person name="Jeske O."/>
            <person name="Meyerdierks A."/>
            <person name="Storesund J.E."/>
            <person name="Kallscheuer N."/>
            <person name="Luecker S."/>
            <person name="Lage O.M."/>
            <person name="Pohl T."/>
            <person name="Merkel B.J."/>
            <person name="Hornburger P."/>
            <person name="Mueller R.-W."/>
            <person name="Bruemmer F."/>
            <person name="Labrenz M."/>
            <person name="Spormann A.M."/>
            <person name="Op den Camp H."/>
            <person name="Overmann J."/>
            <person name="Amann R."/>
            <person name="Jetten M.S.M."/>
            <person name="Mascher T."/>
            <person name="Medema M.H."/>
            <person name="Devos D.P."/>
            <person name="Kaster A.-K."/>
            <person name="Ovreas L."/>
            <person name="Rohde M."/>
            <person name="Galperin M.Y."/>
            <person name="Jogler C."/>
        </authorList>
    </citation>
    <scope>NUCLEOTIDE SEQUENCE [LARGE SCALE GENOMIC DNA]</scope>
    <source>
        <strain evidence="2 3">KS4</strain>
    </source>
</reference>
<feature type="domain" description="LptD C-terminal" evidence="1">
    <location>
        <begin position="609"/>
        <end position="894"/>
    </location>
</feature>
<dbReference type="AlphaFoldDB" id="A0A517YWP4"/>
<dbReference type="InterPro" id="IPR050218">
    <property type="entry name" value="LptD"/>
</dbReference>
<dbReference type="GO" id="GO:1990351">
    <property type="term" value="C:transporter complex"/>
    <property type="evidence" value="ECO:0007669"/>
    <property type="project" value="TreeGrafter"/>
</dbReference>
<dbReference type="PANTHER" id="PTHR30189:SF1">
    <property type="entry name" value="LPS-ASSEMBLY PROTEIN LPTD"/>
    <property type="match status" value="1"/>
</dbReference>
<dbReference type="Pfam" id="PF04453">
    <property type="entry name" value="LptD"/>
    <property type="match status" value="1"/>
</dbReference>
<evidence type="ECO:0000313" key="2">
    <source>
        <dbReference type="EMBL" id="QDU34622.1"/>
    </source>
</evidence>
<organism evidence="2 3">
    <name type="scientific">Poriferisphaera corsica</name>
    <dbReference type="NCBI Taxonomy" id="2528020"/>
    <lineage>
        <taxon>Bacteria</taxon>
        <taxon>Pseudomonadati</taxon>
        <taxon>Planctomycetota</taxon>
        <taxon>Phycisphaerae</taxon>
        <taxon>Phycisphaerales</taxon>
        <taxon>Phycisphaeraceae</taxon>
        <taxon>Poriferisphaera</taxon>
    </lineage>
</organism>
<protein>
    <submittedName>
        <fullName evidence="2">LPS-assembly protein LptD</fullName>
    </submittedName>
</protein>
<evidence type="ECO:0000313" key="3">
    <source>
        <dbReference type="Proteomes" id="UP000317369"/>
    </source>
</evidence>
<proteinExistence type="predicted"/>
<accession>A0A517YWP4</accession>
<dbReference type="GO" id="GO:0061024">
    <property type="term" value="P:membrane organization"/>
    <property type="evidence" value="ECO:0007669"/>
    <property type="project" value="InterPro"/>
</dbReference>
<dbReference type="RefSeq" id="WP_200761230.1">
    <property type="nucleotide sequence ID" value="NZ_CP036425.1"/>
</dbReference>
<dbReference type="Proteomes" id="UP000317369">
    <property type="component" value="Chromosome"/>
</dbReference>